<name>A0A1G8LJ00_9RHOO</name>
<dbReference type="InterPro" id="IPR032675">
    <property type="entry name" value="LRR_dom_sf"/>
</dbReference>
<dbReference type="Pfam" id="PF20080">
    <property type="entry name" value="ALTTAQ_rpt"/>
    <property type="match status" value="2"/>
</dbReference>
<dbReference type="PANTHER" id="PTHR39431">
    <property type="entry name" value="FRPA/C-RELATED PROTEIN"/>
    <property type="match status" value="1"/>
</dbReference>
<evidence type="ECO:0008006" key="3">
    <source>
        <dbReference type="Google" id="ProtNLM"/>
    </source>
</evidence>
<feature type="non-terminal residue" evidence="1">
    <location>
        <position position="1"/>
    </location>
</feature>
<keyword evidence="2" id="KW-1185">Reference proteome</keyword>
<protein>
    <recommendedName>
        <fullName evidence="3">Heme utilization protein</fullName>
    </recommendedName>
</protein>
<evidence type="ECO:0000313" key="2">
    <source>
        <dbReference type="Proteomes" id="UP000198607"/>
    </source>
</evidence>
<dbReference type="AlphaFoldDB" id="A0A1G8LJ00"/>
<dbReference type="STRING" id="83767.SAMN05660652_03655"/>
<accession>A0A1G8LJ00</accession>
<organism evidence="1 2">
    <name type="scientific">Propionivibrio dicarboxylicus</name>
    <dbReference type="NCBI Taxonomy" id="83767"/>
    <lineage>
        <taxon>Bacteria</taxon>
        <taxon>Pseudomonadati</taxon>
        <taxon>Pseudomonadota</taxon>
        <taxon>Betaproteobacteria</taxon>
        <taxon>Rhodocyclales</taxon>
        <taxon>Rhodocyclaceae</taxon>
        <taxon>Propionivibrio</taxon>
    </lineage>
</organism>
<evidence type="ECO:0000313" key="1">
    <source>
        <dbReference type="EMBL" id="SDI55672.1"/>
    </source>
</evidence>
<dbReference type="PANTHER" id="PTHR39431:SF1">
    <property type="entry name" value="FRPA_C-RELATED PROTEIN"/>
    <property type="match status" value="1"/>
</dbReference>
<proteinExistence type="predicted"/>
<reference evidence="1 2" key="1">
    <citation type="submission" date="2016-10" db="EMBL/GenBank/DDBJ databases">
        <authorList>
            <person name="de Groot N.N."/>
        </authorList>
    </citation>
    <scope>NUCLEOTIDE SEQUENCE [LARGE SCALE GENOMIC DNA]</scope>
    <source>
        <strain evidence="1 2">DSM 5885</strain>
    </source>
</reference>
<dbReference type="Gene3D" id="3.80.10.10">
    <property type="entry name" value="Ribonuclease Inhibitor"/>
    <property type="match status" value="1"/>
</dbReference>
<dbReference type="Proteomes" id="UP000198607">
    <property type="component" value="Unassembled WGS sequence"/>
</dbReference>
<gene>
    <name evidence="1" type="ORF">SAMN05660652_03655</name>
</gene>
<dbReference type="InterPro" id="IPR045395">
    <property type="entry name" value="ALTTAQ_rpt"/>
</dbReference>
<dbReference type="EMBL" id="FNCY01000021">
    <property type="protein sequence ID" value="SDI55672.1"/>
    <property type="molecule type" value="Genomic_DNA"/>
</dbReference>
<sequence length="475" mass="48155">LVALSTSQIEALTTAQIRNGLTLDQIASLTTDQVAALTTAQVQKGLNVDQVAALTVDQVAAFGSNQIQVLTTTQLVAMTTAQISAIETRDVEALSANQIAALTIDQVQNGLNTGQVVALTTSQIQALTTAQVVALSTDQVAVLETADVAALTTGLIAVLTTDQIHDGFTSAQVAAITSTQVCALSTEQIQAFGDNASTLTTGTPIILDLNGDGVTTLSYSAGTEFDLWASGQTVQTGWVSEGDGLLVLDRNHDGVINDGSELFGSSTVLADGQRAADGYVALSSMDTNGDGAISGADQGFADLQVWIDANSDGVTEVGELRTLDSLGITRLDLAATATNDTNNGNLIGLTSSYQTSDGALHQMADVWFVAEADATTVPLQTQVGGLVQAMATYASGATESSGTTLSSPIAAPSTALSGIGVQVSAAADVLKQLDANGQPLAVPTQQTAVASLAPDPTATLNAASLAIVTPGSKTS</sequence>